<dbReference type="AlphaFoldDB" id="A0A7H8NJY3"/>
<feature type="transmembrane region" description="Helical" evidence="1">
    <location>
        <begin position="15"/>
        <end position="35"/>
    </location>
</feature>
<reference evidence="2 3" key="1">
    <citation type="submission" date="2020-06" db="EMBL/GenBank/DDBJ databases">
        <title>Genome mining for natural products.</title>
        <authorList>
            <person name="Zhang B."/>
            <person name="Shi J."/>
            <person name="Ge H."/>
        </authorList>
    </citation>
    <scope>NUCLEOTIDE SEQUENCE [LARGE SCALE GENOMIC DNA]</scope>
    <source>
        <strain evidence="2 3">NA00687</strain>
    </source>
</reference>
<evidence type="ECO:0000313" key="2">
    <source>
        <dbReference type="EMBL" id="QKW54869.1"/>
    </source>
</evidence>
<keyword evidence="1" id="KW-0472">Membrane</keyword>
<gene>
    <name evidence="2" type="ORF">HUT08_29590</name>
</gene>
<keyword evidence="1" id="KW-0812">Transmembrane</keyword>
<keyword evidence="3" id="KW-1185">Reference proteome</keyword>
<dbReference type="Proteomes" id="UP000509303">
    <property type="component" value="Chromosome"/>
</dbReference>
<sequence>MNEEDRAPWGLTIRVTFYLVGVHIFAAFLFLLFHLGAK</sequence>
<protein>
    <submittedName>
        <fullName evidence="2">Small hydrophobic protein</fullName>
    </submittedName>
</protein>
<dbReference type="Pfam" id="PF19621">
    <property type="entry name" value="DUF6126"/>
    <property type="match status" value="1"/>
</dbReference>
<keyword evidence="1" id="KW-1133">Transmembrane helix</keyword>
<organism evidence="2 3">
    <name type="scientific">Streptomyces buecherae</name>
    <dbReference type="NCBI Taxonomy" id="2763006"/>
    <lineage>
        <taxon>Bacteria</taxon>
        <taxon>Bacillati</taxon>
        <taxon>Actinomycetota</taxon>
        <taxon>Actinomycetes</taxon>
        <taxon>Kitasatosporales</taxon>
        <taxon>Streptomycetaceae</taxon>
        <taxon>Streptomyces</taxon>
    </lineage>
</organism>
<name>A0A7H8NJY3_9ACTN</name>
<evidence type="ECO:0000313" key="3">
    <source>
        <dbReference type="Proteomes" id="UP000509303"/>
    </source>
</evidence>
<evidence type="ECO:0000256" key="1">
    <source>
        <dbReference type="SAM" id="Phobius"/>
    </source>
</evidence>
<dbReference type="InterPro" id="IPR046129">
    <property type="entry name" value="DUF6126"/>
</dbReference>
<proteinExistence type="predicted"/>
<dbReference type="EMBL" id="CP054929">
    <property type="protein sequence ID" value="QKW54869.1"/>
    <property type="molecule type" value="Genomic_DNA"/>
</dbReference>
<accession>A0A7H8NJY3</accession>